<dbReference type="AlphaFoldDB" id="A0A645F912"/>
<dbReference type="PANTHER" id="PTHR30535:SF34">
    <property type="entry name" value="MOLYBDATE-BINDING PROTEIN MOLA"/>
    <property type="match status" value="1"/>
</dbReference>
<proteinExistence type="predicted"/>
<evidence type="ECO:0000259" key="1">
    <source>
        <dbReference type="PROSITE" id="PS50983"/>
    </source>
</evidence>
<comment type="caution">
    <text evidence="2">The sequence shown here is derived from an EMBL/GenBank/DDBJ whole genome shotgun (WGS) entry which is preliminary data.</text>
</comment>
<sequence length="94" mass="10267">MNDFITKAGGVNIATDITTGTITRENVLLKNPDAIVIVTMGIVGIEEKATWEKYTTLSATKNGKIFTVDPYKSCGPNPVTFVDVVEELITKLYK</sequence>
<feature type="domain" description="Fe/B12 periplasmic-binding" evidence="1">
    <location>
        <begin position="1"/>
        <end position="94"/>
    </location>
</feature>
<dbReference type="GO" id="GO:0071281">
    <property type="term" value="P:cellular response to iron ion"/>
    <property type="evidence" value="ECO:0007669"/>
    <property type="project" value="TreeGrafter"/>
</dbReference>
<dbReference type="PANTHER" id="PTHR30535">
    <property type="entry name" value="VITAMIN B12-BINDING PROTEIN"/>
    <property type="match status" value="1"/>
</dbReference>
<dbReference type="InterPro" id="IPR050902">
    <property type="entry name" value="ABC_Transporter_SBP"/>
</dbReference>
<dbReference type="PROSITE" id="PS50983">
    <property type="entry name" value="FE_B12_PBP"/>
    <property type="match status" value="1"/>
</dbReference>
<accession>A0A645F912</accession>
<dbReference type="SUPFAM" id="SSF53807">
    <property type="entry name" value="Helical backbone' metal receptor"/>
    <property type="match status" value="1"/>
</dbReference>
<name>A0A645F912_9ZZZZ</name>
<reference evidence="2" key="1">
    <citation type="submission" date="2019-08" db="EMBL/GenBank/DDBJ databases">
        <authorList>
            <person name="Kucharzyk K."/>
            <person name="Murdoch R.W."/>
            <person name="Higgins S."/>
            <person name="Loffler F."/>
        </authorList>
    </citation>
    <scope>NUCLEOTIDE SEQUENCE</scope>
</reference>
<protein>
    <recommendedName>
        <fullName evidence="1">Fe/B12 periplasmic-binding domain-containing protein</fullName>
    </recommendedName>
</protein>
<dbReference type="InterPro" id="IPR002491">
    <property type="entry name" value="ABC_transptr_periplasmic_BD"/>
</dbReference>
<dbReference type="Gene3D" id="3.40.50.1980">
    <property type="entry name" value="Nitrogenase molybdenum iron protein domain"/>
    <property type="match status" value="1"/>
</dbReference>
<dbReference type="EMBL" id="VSSQ01056971">
    <property type="protein sequence ID" value="MPN10791.1"/>
    <property type="molecule type" value="Genomic_DNA"/>
</dbReference>
<evidence type="ECO:0000313" key="2">
    <source>
        <dbReference type="EMBL" id="MPN10791.1"/>
    </source>
</evidence>
<gene>
    <name evidence="2" type="ORF">SDC9_158088</name>
</gene>
<organism evidence="2">
    <name type="scientific">bioreactor metagenome</name>
    <dbReference type="NCBI Taxonomy" id="1076179"/>
    <lineage>
        <taxon>unclassified sequences</taxon>
        <taxon>metagenomes</taxon>
        <taxon>ecological metagenomes</taxon>
    </lineage>
</organism>